<dbReference type="Gene3D" id="3.90.226.10">
    <property type="entry name" value="2-enoyl-CoA Hydratase, Chain A, domain 1"/>
    <property type="match status" value="1"/>
</dbReference>
<dbReference type="InterPro" id="IPR029045">
    <property type="entry name" value="ClpP/crotonase-like_dom_sf"/>
</dbReference>
<proteinExistence type="predicted"/>
<dbReference type="EMBL" id="ARXU01000017">
    <property type="protein sequence ID" value="KGD59814.1"/>
    <property type="molecule type" value="Genomic_DNA"/>
</dbReference>
<dbReference type="SUPFAM" id="SSF52096">
    <property type="entry name" value="ClpP/crotonase"/>
    <property type="match status" value="1"/>
</dbReference>
<dbReference type="PANTHER" id="PTHR43684">
    <property type="match status" value="1"/>
</dbReference>
<evidence type="ECO:0000256" key="3">
    <source>
        <dbReference type="ARBA" id="ARBA00023235"/>
    </source>
</evidence>
<organism evidence="4 5">
    <name type="scientific">Alcanivorax jadensis T9</name>
    <dbReference type="NCBI Taxonomy" id="1177181"/>
    <lineage>
        <taxon>Bacteria</taxon>
        <taxon>Pseudomonadati</taxon>
        <taxon>Pseudomonadota</taxon>
        <taxon>Gammaproteobacteria</taxon>
        <taxon>Oceanospirillales</taxon>
        <taxon>Alcanivoracaceae</taxon>
        <taxon>Alcanivorax</taxon>
    </lineage>
</organism>
<comment type="caution">
    <text evidence="4">The sequence shown here is derived from an EMBL/GenBank/DDBJ whole genome shotgun (WGS) entry which is preliminary data.</text>
</comment>
<evidence type="ECO:0000256" key="2">
    <source>
        <dbReference type="ARBA" id="ARBA00023140"/>
    </source>
</evidence>
<dbReference type="RefSeq" id="WP_035250270.1">
    <property type="nucleotide sequence ID" value="NZ_ARXU01000017.1"/>
</dbReference>
<accession>A0ABR4W8S4</accession>
<keyword evidence="3" id="KW-0413">Isomerase</keyword>
<dbReference type="InterPro" id="IPR051053">
    <property type="entry name" value="ECH/Chromodomain_protein"/>
</dbReference>
<keyword evidence="2" id="KW-0576">Peroxisome</keyword>
<reference evidence="4 5" key="1">
    <citation type="submission" date="2012-09" db="EMBL/GenBank/DDBJ databases">
        <title>Genome Sequence of alkane-degrading Bacterium Alcanivorax jadensis T9.</title>
        <authorList>
            <person name="Lai Q."/>
            <person name="Shao Z."/>
        </authorList>
    </citation>
    <scope>NUCLEOTIDE SEQUENCE [LARGE SCALE GENOMIC DNA]</scope>
    <source>
        <strain evidence="4 5">T9</strain>
    </source>
</reference>
<dbReference type="Pfam" id="PF00378">
    <property type="entry name" value="ECH_1"/>
    <property type="match status" value="1"/>
</dbReference>
<protein>
    <submittedName>
        <fullName evidence="4">Enoyl-CoA hydratase</fullName>
    </submittedName>
</protein>
<dbReference type="Proteomes" id="UP000029443">
    <property type="component" value="Unassembled WGS sequence"/>
</dbReference>
<gene>
    <name evidence="4" type="ORF">T9A_03092</name>
</gene>
<name>A0ABR4W8S4_9GAMM</name>
<dbReference type="PANTHER" id="PTHR43684:SF1">
    <property type="entry name" value="ENOYL-COA DELTA ISOMERASE 2"/>
    <property type="match status" value="1"/>
</dbReference>
<keyword evidence="5" id="KW-1185">Reference proteome</keyword>
<dbReference type="CDD" id="cd06558">
    <property type="entry name" value="crotonase-like"/>
    <property type="match status" value="1"/>
</dbReference>
<comment type="subcellular location">
    <subcellularLocation>
        <location evidence="1">Peroxisome</location>
    </subcellularLocation>
</comment>
<dbReference type="InterPro" id="IPR001753">
    <property type="entry name" value="Enoyl-CoA_hydra/iso"/>
</dbReference>
<evidence type="ECO:0000256" key="1">
    <source>
        <dbReference type="ARBA" id="ARBA00004275"/>
    </source>
</evidence>
<evidence type="ECO:0000313" key="5">
    <source>
        <dbReference type="Proteomes" id="UP000029443"/>
    </source>
</evidence>
<sequence length="257" mass="27571">MTDLTLTSGFVQASENGAVLHLTLDRADKLNAMTASMYQDLTRAVNHLAERDDLHVLLLTGNGRAWCAGNDIGDFLNADPASRDSGKLSPAMVLVHALMALDKPVVIGVQGNATGIGTTLLLHADLVVAADDARFQTAFINLGLVPEAGSSLLLPALIGRQNANRLLLAGDTLTAEEAERCGLVAYRVTPDELEPTAQALAQRLAEKSPTAMAMTKQLLRQSDAAIKSQIEKESVLFAERMFSEDTRERFSKFLKGS</sequence>
<evidence type="ECO:0000313" key="4">
    <source>
        <dbReference type="EMBL" id="KGD59814.1"/>
    </source>
</evidence>